<evidence type="ECO:0000313" key="1">
    <source>
        <dbReference type="EMBL" id="KAI5067658.1"/>
    </source>
</evidence>
<reference evidence="1" key="1">
    <citation type="submission" date="2021-01" db="EMBL/GenBank/DDBJ databases">
        <title>Adiantum capillus-veneris genome.</title>
        <authorList>
            <person name="Fang Y."/>
            <person name="Liao Q."/>
        </authorList>
    </citation>
    <scope>NUCLEOTIDE SEQUENCE</scope>
    <source>
        <strain evidence="1">H3</strain>
        <tissue evidence="1">Leaf</tissue>
    </source>
</reference>
<dbReference type="AlphaFoldDB" id="A0A9D4Z9W6"/>
<protein>
    <submittedName>
        <fullName evidence="1">Uncharacterized protein</fullName>
    </submittedName>
</protein>
<dbReference type="Proteomes" id="UP000886520">
    <property type="component" value="Chromosome 17"/>
</dbReference>
<proteinExistence type="predicted"/>
<gene>
    <name evidence="1" type="ORF">GOP47_0018186</name>
</gene>
<accession>A0A9D4Z9W6</accession>
<comment type="caution">
    <text evidence="1">The sequence shown here is derived from an EMBL/GenBank/DDBJ whole genome shotgun (WGS) entry which is preliminary data.</text>
</comment>
<keyword evidence="2" id="KW-1185">Reference proteome</keyword>
<dbReference type="EMBL" id="JABFUD020000017">
    <property type="protein sequence ID" value="KAI5067658.1"/>
    <property type="molecule type" value="Genomic_DNA"/>
</dbReference>
<name>A0A9D4Z9W6_ADICA</name>
<sequence length="135" mass="13917">MELIPVYWPPPFFGALDTPQPAPCGIHGPAHQHLGPYKLAPHQSLANSPFTAWPPPPAWPPSGATLVASSSTAPCPILFNRPGGHASSGCSPRGFLLDLPLDLLAPATDGALSTLAIPSFSGLHAPIGPSPSWPP</sequence>
<organism evidence="1 2">
    <name type="scientific">Adiantum capillus-veneris</name>
    <name type="common">Maidenhair fern</name>
    <dbReference type="NCBI Taxonomy" id="13818"/>
    <lineage>
        <taxon>Eukaryota</taxon>
        <taxon>Viridiplantae</taxon>
        <taxon>Streptophyta</taxon>
        <taxon>Embryophyta</taxon>
        <taxon>Tracheophyta</taxon>
        <taxon>Polypodiopsida</taxon>
        <taxon>Polypodiidae</taxon>
        <taxon>Polypodiales</taxon>
        <taxon>Pteridineae</taxon>
        <taxon>Pteridaceae</taxon>
        <taxon>Vittarioideae</taxon>
        <taxon>Adiantum</taxon>
    </lineage>
</organism>
<evidence type="ECO:0000313" key="2">
    <source>
        <dbReference type="Proteomes" id="UP000886520"/>
    </source>
</evidence>